<keyword evidence="2" id="KW-1185">Reference proteome</keyword>
<protein>
    <submittedName>
        <fullName evidence="1">Uncharacterized protein</fullName>
    </submittedName>
</protein>
<dbReference type="EMBL" id="AP025739">
    <property type="protein sequence ID" value="BDI33151.1"/>
    <property type="molecule type" value="Genomic_DNA"/>
</dbReference>
<dbReference type="AlphaFoldDB" id="A0A402CP28"/>
<accession>A0A402CP28</accession>
<dbReference type="KEGG" id="ccot:CCAX7_52020"/>
<gene>
    <name evidence="1" type="ORF">CCAX7_52020</name>
</gene>
<proteinExistence type="predicted"/>
<name>A0A402CP28_9BACT</name>
<sequence>MWQGPEFHEQNDDLYLAGQRVHPGRYKQVGGNGRSIVLEQEDVLPASLDGRVACYQRVNNTWDQISRPRQGEMASTH</sequence>
<dbReference type="Proteomes" id="UP000287394">
    <property type="component" value="Chromosome"/>
</dbReference>
<organism evidence="1 2">
    <name type="scientific">Capsulimonas corticalis</name>
    <dbReference type="NCBI Taxonomy" id="2219043"/>
    <lineage>
        <taxon>Bacteria</taxon>
        <taxon>Bacillati</taxon>
        <taxon>Armatimonadota</taxon>
        <taxon>Armatimonadia</taxon>
        <taxon>Capsulimonadales</taxon>
        <taxon>Capsulimonadaceae</taxon>
        <taxon>Capsulimonas</taxon>
    </lineage>
</organism>
<reference evidence="1 2" key="1">
    <citation type="journal article" date="2019" name="Int. J. Syst. Evol. Microbiol.">
        <title>Capsulimonas corticalis gen. nov., sp. nov., an aerobic capsulated bacterium, of a novel bacterial order, Capsulimonadales ord. nov., of the class Armatimonadia of the phylum Armatimonadetes.</title>
        <authorList>
            <person name="Li J."/>
            <person name="Kudo C."/>
            <person name="Tonouchi A."/>
        </authorList>
    </citation>
    <scope>NUCLEOTIDE SEQUENCE [LARGE SCALE GENOMIC DNA]</scope>
    <source>
        <strain evidence="1 2">AX-7</strain>
    </source>
</reference>
<evidence type="ECO:0000313" key="1">
    <source>
        <dbReference type="EMBL" id="BDI33151.1"/>
    </source>
</evidence>
<evidence type="ECO:0000313" key="2">
    <source>
        <dbReference type="Proteomes" id="UP000287394"/>
    </source>
</evidence>